<accession>A0A6I8NXM5</accession>
<organism evidence="7 8">
    <name type="scientific">Ornithorhynchus anatinus</name>
    <name type="common">Duckbill platypus</name>
    <dbReference type="NCBI Taxonomy" id="9258"/>
    <lineage>
        <taxon>Eukaryota</taxon>
        <taxon>Metazoa</taxon>
        <taxon>Chordata</taxon>
        <taxon>Craniata</taxon>
        <taxon>Vertebrata</taxon>
        <taxon>Euteleostomi</taxon>
        <taxon>Mammalia</taxon>
        <taxon>Monotremata</taxon>
        <taxon>Ornithorhynchidae</taxon>
        <taxon>Ornithorhynchus</taxon>
    </lineage>
</organism>
<dbReference type="PANTHER" id="PTHR46920:SF1">
    <property type="entry name" value="PROTEIN MSS51 HOMOLOG, MITOCHONDRIAL-RELATED"/>
    <property type="match status" value="1"/>
</dbReference>
<dbReference type="OMA" id="DELGHMF"/>
<dbReference type="Bgee" id="ENSOANG00000044448">
    <property type="expression patterns" value="Expressed in testis"/>
</dbReference>
<dbReference type="InterPro" id="IPR046824">
    <property type="entry name" value="Mss51-like_C"/>
</dbReference>
<dbReference type="InterPro" id="IPR002893">
    <property type="entry name" value="Znf_MYND"/>
</dbReference>
<dbReference type="Proteomes" id="UP000002279">
    <property type="component" value="Chromosome 3"/>
</dbReference>
<feature type="region of interest" description="Disordered" evidence="5">
    <location>
        <begin position="1"/>
        <end position="20"/>
    </location>
</feature>
<name>A0A6I8NXM5_ORNAN</name>
<reference evidence="7" key="3">
    <citation type="submission" date="2025-09" db="UniProtKB">
        <authorList>
            <consortium name="Ensembl"/>
        </authorList>
    </citation>
    <scope>IDENTIFICATION</scope>
    <source>
        <strain evidence="7">Glennie</strain>
    </source>
</reference>
<evidence type="ECO:0000313" key="8">
    <source>
        <dbReference type="Proteomes" id="UP000002279"/>
    </source>
</evidence>
<keyword evidence="1" id="KW-0479">Metal-binding</keyword>
<dbReference type="GO" id="GO:0008270">
    <property type="term" value="F:zinc ion binding"/>
    <property type="evidence" value="ECO:0007669"/>
    <property type="project" value="UniProtKB-KW"/>
</dbReference>
<keyword evidence="2 4" id="KW-0863">Zinc-finger</keyword>
<feature type="domain" description="MYND-type" evidence="6">
    <location>
        <begin position="89"/>
        <end position="133"/>
    </location>
</feature>
<dbReference type="PANTHER" id="PTHR46920">
    <property type="match status" value="1"/>
</dbReference>
<protein>
    <recommendedName>
        <fullName evidence="6">MYND-type domain-containing protein</fullName>
    </recommendedName>
</protein>
<evidence type="ECO:0000256" key="1">
    <source>
        <dbReference type="ARBA" id="ARBA00022723"/>
    </source>
</evidence>
<dbReference type="Gene3D" id="6.10.140.2220">
    <property type="match status" value="1"/>
</dbReference>
<gene>
    <name evidence="7" type="primary">MSS51</name>
</gene>
<evidence type="ECO:0000313" key="7">
    <source>
        <dbReference type="Ensembl" id="ENSOANP00000045646.1"/>
    </source>
</evidence>
<evidence type="ECO:0000256" key="4">
    <source>
        <dbReference type="PROSITE-ProRule" id="PRU00134"/>
    </source>
</evidence>
<proteinExistence type="predicted"/>
<dbReference type="PROSITE" id="PS01360">
    <property type="entry name" value="ZF_MYND_1"/>
    <property type="match status" value="1"/>
</dbReference>
<keyword evidence="3" id="KW-0862">Zinc</keyword>
<dbReference type="GeneTree" id="ENSGT00940000153820"/>
<keyword evidence="8" id="KW-1185">Reference proteome</keyword>
<dbReference type="Pfam" id="PF01753">
    <property type="entry name" value="zf-MYND"/>
    <property type="match status" value="1"/>
</dbReference>
<evidence type="ECO:0000259" key="6">
    <source>
        <dbReference type="PROSITE" id="PS50865"/>
    </source>
</evidence>
<evidence type="ECO:0000256" key="3">
    <source>
        <dbReference type="ARBA" id="ARBA00022833"/>
    </source>
</evidence>
<evidence type="ECO:0000256" key="5">
    <source>
        <dbReference type="SAM" id="MobiDB-lite"/>
    </source>
</evidence>
<dbReference type="FunCoup" id="A0A6I8NXM5">
    <property type="interactions" value="6"/>
</dbReference>
<dbReference type="SUPFAM" id="SSF144232">
    <property type="entry name" value="HIT/MYND zinc finger-like"/>
    <property type="match status" value="1"/>
</dbReference>
<dbReference type="InParanoid" id="A0A6I8NXM5"/>
<reference evidence="7" key="2">
    <citation type="submission" date="2025-08" db="UniProtKB">
        <authorList>
            <consortium name="Ensembl"/>
        </authorList>
    </citation>
    <scope>IDENTIFICATION</scope>
    <source>
        <strain evidence="7">Glennie</strain>
    </source>
</reference>
<dbReference type="AlphaFoldDB" id="A0A6I8NXM5"/>
<dbReference type="Pfam" id="PF20179">
    <property type="entry name" value="MSS51_C"/>
    <property type="match status" value="1"/>
</dbReference>
<dbReference type="InterPro" id="IPR052839">
    <property type="entry name" value="Mito_gene_expr_regulator"/>
</dbReference>
<sequence>MTTQGSQTRHTKKKQPTVQPVAGPSIDALGFLALENNVPGLSKVILKKLNMKNYEEYKSAMDGNPQGIDFGIRTYFDMFRKMEDTFRFCAECKMLPDGLPPSKSLHRCKRCQNVYYCGPECQRANWPVHKRFCKKLRLVALDRLVEWLVFTGDIPFPSEPWTRKIQEVRGWEDWFSMQEQLEEKLDAILSGRYMTLLWANAGKPRPEPDALVESVKRLVTDFQSRPLTVGLGLQAFGLNVSIRPATVHVVGASHVETFNIRESDYDELGHMFPGHQGIELVMVGVDVASGPVLKPPLTTLVAQGKVQLSSYKGLYHIFWEHLVETGRALRPDLVIGFHPGEGRFCPRCPPFPDPVAIRSVPLSHSVTIALPITPNAFSPSIALLITTNAFGPSLPSCPYSPCAGQFQKVSTPDSLEGTRRDAARTQRNSMMATLVIG</sequence>
<evidence type="ECO:0000256" key="2">
    <source>
        <dbReference type="ARBA" id="ARBA00022771"/>
    </source>
</evidence>
<dbReference type="Ensembl" id="ENSOANT00000071887.1">
    <property type="protein sequence ID" value="ENSOANP00000045646.1"/>
    <property type="gene ID" value="ENSOANG00000044448.1"/>
</dbReference>
<dbReference type="PROSITE" id="PS50865">
    <property type="entry name" value="ZF_MYND_2"/>
    <property type="match status" value="1"/>
</dbReference>
<reference evidence="7 8" key="1">
    <citation type="journal article" date="2008" name="Nature">
        <title>Genome analysis of the platypus reveals unique signatures of evolution.</title>
        <authorList>
            <person name="Warren W.C."/>
            <person name="Hillier L.W."/>
            <person name="Marshall Graves J.A."/>
            <person name="Birney E."/>
            <person name="Ponting C.P."/>
            <person name="Grutzner F."/>
            <person name="Belov K."/>
            <person name="Miller W."/>
            <person name="Clarke L."/>
            <person name="Chinwalla A.T."/>
            <person name="Yang S.P."/>
            <person name="Heger A."/>
            <person name="Locke D.P."/>
            <person name="Miethke P."/>
            <person name="Waters P.D."/>
            <person name="Veyrunes F."/>
            <person name="Fulton L."/>
            <person name="Fulton B."/>
            <person name="Graves T."/>
            <person name="Wallis J."/>
            <person name="Puente X.S."/>
            <person name="Lopez-Otin C."/>
            <person name="Ordonez G.R."/>
            <person name="Eichler E.E."/>
            <person name="Chen L."/>
            <person name="Cheng Z."/>
            <person name="Deakin J.E."/>
            <person name="Alsop A."/>
            <person name="Thompson K."/>
            <person name="Kirby P."/>
            <person name="Papenfuss A.T."/>
            <person name="Wakefield M.J."/>
            <person name="Olender T."/>
            <person name="Lancet D."/>
            <person name="Huttley G.A."/>
            <person name="Smit A.F."/>
            <person name="Pask A."/>
            <person name="Temple-Smith P."/>
            <person name="Batzer M.A."/>
            <person name="Walker J.A."/>
            <person name="Konkel M.K."/>
            <person name="Harris R.S."/>
            <person name="Whittington C.M."/>
            <person name="Wong E.S."/>
            <person name="Gemmell N.J."/>
            <person name="Buschiazzo E."/>
            <person name="Vargas Jentzsch I.M."/>
            <person name="Merkel A."/>
            <person name="Schmitz J."/>
            <person name="Zemann A."/>
            <person name="Churakov G."/>
            <person name="Kriegs J.O."/>
            <person name="Brosius J."/>
            <person name="Murchison E.P."/>
            <person name="Sachidanandam R."/>
            <person name="Smith C."/>
            <person name="Hannon G.J."/>
            <person name="Tsend-Ayush E."/>
            <person name="McMillan D."/>
            <person name="Attenborough R."/>
            <person name="Rens W."/>
            <person name="Ferguson-Smith M."/>
            <person name="Lefevre C.M."/>
            <person name="Sharp J.A."/>
            <person name="Nicholas K.R."/>
            <person name="Ray D.A."/>
            <person name="Kube M."/>
            <person name="Reinhardt R."/>
            <person name="Pringle T.H."/>
            <person name="Taylor J."/>
            <person name="Jones R.C."/>
            <person name="Nixon B."/>
            <person name="Dacheux J.L."/>
            <person name="Niwa H."/>
            <person name="Sekita Y."/>
            <person name="Huang X."/>
            <person name="Stark A."/>
            <person name="Kheradpour P."/>
            <person name="Kellis M."/>
            <person name="Flicek P."/>
            <person name="Chen Y."/>
            <person name="Webber C."/>
            <person name="Hardison R."/>
            <person name="Nelson J."/>
            <person name="Hallsworth-Pepin K."/>
            <person name="Delehaunty K."/>
            <person name="Markovic C."/>
            <person name="Minx P."/>
            <person name="Feng Y."/>
            <person name="Kremitzki C."/>
            <person name="Mitreva M."/>
            <person name="Glasscock J."/>
            <person name="Wylie T."/>
            <person name="Wohldmann P."/>
            <person name="Thiru P."/>
            <person name="Nhan M.N."/>
            <person name="Pohl C.S."/>
            <person name="Smith S.M."/>
            <person name="Hou S."/>
            <person name="Nefedov M."/>
            <person name="de Jong P.J."/>
            <person name="Renfree M.B."/>
            <person name="Mardis E.R."/>
            <person name="Wilson R.K."/>
        </authorList>
    </citation>
    <scope>NUCLEOTIDE SEQUENCE [LARGE SCALE GENOMIC DNA]</scope>
    <source>
        <strain evidence="7 8">Glennie</strain>
    </source>
</reference>